<dbReference type="UniPathway" id="UPA00753"/>
<organism evidence="15 16">
    <name type="scientific">Piromyces finnis</name>
    <dbReference type="NCBI Taxonomy" id="1754191"/>
    <lineage>
        <taxon>Eukaryota</taxon>
        <taxon>Fungi</taxon>
        <taxon>Fungi incertae sedis</taxon>
        <taxon>Chytridiomycota</taxon>
        <taxon>Chytridiomycota incertae sedis</taxon>
        <taxon>Neocallimastigomycetes</taxon>
        <taxon>Neocallimastigales</taxon>
        <taxon>Neocallimastigaceae</taxon>
        <taxon>Piromyces</taxon>
    </lineage>
</organism>
<keyword evidence="12 13" id="KW-1208">Phospholipid metabolism</keyword>
<evidence type="ECO:0000256" key="14">
    <source>
        <dbReference type="SAM" id="Phobius"/>
    </source>
</evidence>
<keyword evidence="7 13" id="KW-0256">Endoplasmic reticulum</keyword>
<feature type="binding site" evidence="13">
    <location>
        <begin position="182"/>
        <end position="183"/>
    </location>
    <ligand>
        <name>S-adenosyl-L-methionine</name>
        <dbReference type="ChEBI" id="CHEBI:59789"/>
    </ligand>
</feature>
<dbReference type="HAMAP" id="MF_03216">
    <property type="entry name" value="PLMT"/>
    <property type="match status" value="1"/>
</dbReference>
<comment type="caution">
    <text evidence="13">Lacks conserved residue(s) required for the propagation of feature annotation.</text>
</comment>
<keyword evidence="5 13" id="KW-0949">S-adenosyl-L-methionine</keyword>
<dbReference type="EMBL" id="MCFH01000050">
    <property type="protein sequence ID" value="ORX43742.1"/>
    <property type="molecule type" value="Genomic_DNA"/>
</dbReference>
<evidence type="ECO:0000256" key="9">
    <source>
        <dbReference type="ARBA" id="ARBA00023098"/>
    </source>
</evidence>
<sequence>MSDIIARVLTSIQTKEFYVALLWIVLHVAHYNFTAQLEHKTRIFTKIIGKNAVYYYAVLLIVWACVRDWYIMKAMEVDENSIMIFPTGVNKIVGGVVSLIGFAINLWTLSALGVKGMYNGDSFGFLFDEQVTTGPYKYMSDPQYVGTFIAAVGSAIMYQSIAGYVLALAVYVVFLISVKFVEGPHMRRLYAAKEKKTE</sequence>
<feature type="binding site" evidence="13">
    <location>
        <begin position="99"/>
        <end position="101"/>
    </location>
    <ligand>
        <name>S-adenosyl-L-methionine</name>
        <dbReference type="ChEBI" id="CHEBI:59789"/>
    </ligand>
</feature>
<evidence type="ECO:0000256" key="2">
    <source>
        <dbReference type="ARBA" id="ARBA00022516"/>
    </source>
</evidence>
<evidence type="ECO:0000256" key="8">
    <source>
        <dbReference type="ARBA" id="ARBA00022989"/>
    </source>
</evidence>
<evidence type="ECO:0000256" key="12">
    <source>
        <dbReference type="ARBA" id="ARBA00023264"/>
    </source>
</evidence>
<evidence type="ECO:0000256" key="10">
    <source>
        <dbReference type="ARBA" id="ARBA00023136"/>
    </source>
</evidence>
<feature type="topological domain" description="Lumenal" evidence="13">
    <location>
        <begin position="36"/>
        <end position="47"/>
    </location>
</feature>
<dbReference type="GO" id="GO:0000773">
    <property type="term" value="F:phosphatidyl-N-methylethanolamine N-methyltransferase activity"/>
    <property type="evidence" value="ECO:0007669"/>
    <property type="project" value="UniProtKB-UniRule"/>
</dbReference>
<feature type="transmembrane region" description="Helical" evidence="14">
    <location>
        <begin position="161"/>
        <end position="181"/>
    </location>
</feature>
<dbReference type="GO" id="GO:0006656">
    <property type="term" value="P:phosphatidylcholine biosynthetic process"/>
    <property type="evidence" value="ECO:0007669"/>
    <property type="project" value="UniProtKB-UniRule"/>
</dbReference>
<protein>
    <recommendedName>
        <fullName evidence="13">Phosphatidyl-N-methylethanolamine N-methyltransferase</fullName>
        <ecNumber evidence="13">2.1.1.71</ecNumber>
    </recommendedName>
    <alternativeName>
        <fullName evidence="13">Phospholipid methyltransferase</fullName>
        <shortName evidence="13">PLMT</shortName>
    </alternativeName>
</protein>
<comment type="function">
    <text evidence="13">Catalyzes the second two steps of the methylation pathway of phosphatidylcholine biosynthesis, the SAM-dependent methylation of phosphatidylmonomethylethanolamine (PMME) to phosphatidyldimethylethanolamine (PDME) and of PDME to phosphatidylcholine (PC).</text>
</comment>
<feature type="topological domain" description="Lumenal" evidence="13">
    <location>
        <begin position="116"/>
        <end position="158"/>
    </location>
</feature>
<comment type="catalytic activity">
    <reaction evidence="13">
        <text>a 1,2-diacyl-sn-glycero-3-phospho-N,N-dimethylethanolamine + S-adenosyl-L-methionine = a 1,2-diacyl-sn-glycero-3-phosphocholine + S-adenosyl-L-homocysteine + H(+)</text>
        <dbReference type="Rhea" id="RHEA:32739"/>
        <dbReference type="ChEBI" id="CHEBI:15378"/>
        <dbReference type="ChEBI" id="CHEBI:57643"/>
        <dbReference type="ChEBI" id="CHEBI:57856"/>
        <dbReference type="ChEBI" id="CHEBI:59789"/>
        <dbReference type="ChEBI" id="CHEBI:64572"/>
    </reaction>
</comment>
<dbReference type="Gene3D" id="1.20.120.1630">
    <property type="match status" value="1"/>
</dbReference>
<accession>A0A1Y1UYV5</accession>
<keyword evidence="3 13" id="KW-0489">Methyltransferase</keyword>
<comment type="pathway">
    <text evidence="13">Phospholipid metabolism; phosphatidylcholine biosynthesis.</text>
</comment>
<dbReference type="GO" id="GO:0031966">
    <property type="term" value="C:mitochondrial membrane"/>
    <property type="evidence" value="ECO:0007669"/>
    <property type="project" value="UniProtKB-SubCell"/>
</dbReference>
<comment type="subcellular location">
    <subcellularLocation>
        <location evidence="1">Endomembrane system</location>
        <topology evidence="1">Multi-pass membrane protein</topology>
    </subcellularLocation>
    <subcellularLocation>
        <location evidence="13">Endoplasmic reticulum membrane</location>
        <topology evidence="13">Multi-pass membrane protein</topology>
    </subcellularLocation>
    <subcellularLocation>
        <location evidence="13">Mitochondrion membrane</location>
        <topology evidence="13">Multi-pass membrane protein</topology>
    </subcellularLocation>
</comment>
<dbReference type="Pfam" id="PF04191">
    <property type="entry name" value="PEMT"/>
    <property type="match status" value="1"/>
</dbReference>
<name>A0A1Y1UYV5_9FUNG</name>
<evidence type="ECO:0000256" key="3">
    <source>
        <dbReference type="ARBA" id="ARBA00022603"/>
    </source>
</evidence>
<keyword evidence="13" id="KW-0496">Mitochondrion</keyword>
<gene>
    <name evidence="15" type="ORF">BCR36DRAFT_360500</name>
</gene>
<feature type="topological domain" description="Lumenal" evidence="13">
    <location>
        <begin position="1"/>
        <end position="14"/>
    </location>
</feature>
<dbReference type="InterPro" id="IPR024960">
    <property type="entry name" value="PEMT/MFAP"/>
</dbReference>
<keyword evidence="2 13" id="KW-0444">Lipid biosynthesis</keyword>
<evidence type="ECO:0000256" key="13">
    <source>
        <dbReference type="HAMAP-Rule" id="MF_03216"/>
    </source>
</evidence>
<evidence type="ECO:0000313" key="16">
    <source>
        <dbReference type="Proteomes" id="UP000193719"/>
    </source>
</evidence>
<evidence type="ECO:0000256" key="4">
    <source>
        <dbReference type="ARBA" id="ARBA00022679"/>
    </source>
</evidence>
<evidence type="ECO:0000313" key="15">
    <source>
        <dbReference type="EMBL" id="ORX43742.1"/>
    </source>
</evidence>
<dbReference type="GO" id="GO:0005789">
    <property type="term" value="C:endoplasmic reticulum membrane"/>
    <property type="evidence" value="ECO:0007669"/>
    <property type="project" value="UniProtKB-SubCell"/>
</dbReference>
<dbReference type="GO" id="GO:0032259">
    <property type="term" value="P:methylation"/>
    <property type="evidence" value="ECO:0007669"/>
    <property type="project" value="UniProtKB-KW"/>
</dbReference>
<feature type="transmembrane region" description="Helical" evidence="14">
    <location>
        <begin position="53"/>
        <end position="71"/>
    </location>
</feature>
<evidence type="ECO:0000256" key="1">
    <source>
        <dbReference type="ARBA" id="ARBA00004127"/>
    </source>
</evidence>
<dbReference type="OrthoDB" id="8300106at2759"/>
<feature type="topological domain" description="Cytoplasmic" evidence="13">
    <location>
        <begin position="181"/>
        <end position="198"/>
    </location>
</feature>
<keyword evidence="6 13" id="KW-0812">Transmembrane</keyword>
<dbReference type="PANTHER" id="PTHR15458:SF11">
    <property type="entry name" value="PHOSPHATIDYLETHANOLAMINE N-METHYLTRANSFERASE B"/>
    <property type="match status" value="1"/>
</dbReference>
<keyword evidence="4 13" id="KW-0808">Transferase</keyword>
<keyword evidence="9 13" id="KW-0443">Lipid metabolism</keyword>
<dbReference type="AlphaFoldDB" id="A0A1Y1UYV5"/>
<dbReference type="Proteomes" id="UP000193719">
    <property type="component" value="Unassembled WGS sequence"/>
</dbReference>
<dbReference type="EC" id="2.1.1.71" evidence="13"/>
<reference evidence="15 16" key="2">
    <citation type="submission" date="2016-08" db="EMBL/GenBank/DDBJ databases">
        <title>Pervasive Adenine N6-methylation of Active Genes in Fungi.</title>
        <authorList>
            <consortium name="DOE Joint Genome Institute"/>
            <person name="Mondo S.J."/>
            <person name="Dannebaum R.O."/>
            <person name="Kuo R.C."/>
            <person name="Labutti K."/>
            <person name="Haridas S."/>
            <person name="Kuo A."/>
            <person name="Salamov A."/>
            <person name="Ahrendt S.R."/>
            <person name="Lipzen A."/>
            <person name="Sullivan W."/>
            <person name="Andreopoulos W.B."/>
            <person name="Clum A."/>
            <person name="Lindquist E."/>
            <person name="Daum C."/>
            <person name="Ramamoorthy G.K."/>
            <person name="Gryganskyi A."/>
            <person name="Culley D."/>
            <person name="Magnuson J.K."/>
            <person name="James T.Y."/>
            <person name="O'Malley M.A."/>
            <person name="Stajich J.E."/>
            <person name="Spatafora J.W."/>
            <person name="Visel A."/>
            <person name="Grigoriev I.V."/>
        </authorList>
    </citation>
    <scope>NUCLEOTIDE SEQUENCE [LARGE SCALE GENOMIC DNA]</scope>
    <source>
        <strain evidence="16">finn</strain>
    </source>
</reference>
<proteinExistence type="inferred from homology"/>
<feature type="transmembrane region" description="Helical" evidence="14">
    <location>
        <begin position="17"/>
        <end position="33"/>
    </location>
</feature>
<keyword evidence="8 13" id="KW-1133">Transmembrane helix</keyword>
<reference evidence="15 16" key="1">
    <citation type="submission" date="2016-08" db="EMBL/GenBank/DDBJ databases">
        <title>Genomes of anaerobic fungi encode conserved fungal cellulosomes for biomass hydrolysis.</title>
        <authorList>
            <consortium name="DOE Joint Genome Institute"/>
            <person name="Haitjema C.H."/>
            <person name="Gilmore S.P."/>
            <person name="Henske J.K."/>
            <person name="Solomon K.V."/>
            <person name="De Groot R."/>
            <person name="Kuo A."/>
            <person name="Mondo S.J."/>
            <person name="Salamov A.A."/>
            <person name="Labutti K."/>
            <person name="Zhao Z."/>
            <person name="Chiniquy J."/>
            <person name="Barry K."/>
            <person name="Brewer H.M."/>
            <person name="Purvine S.O."/>
            <person name="Wright A.T."/>
            <person name="Boxma B."/>
            <person name="Van Alen T."/>
            <person name="Hackstein J.H."/>
            <person name="Baker S.E."/>
            <person name="Grigoriev I.V."/>
            <person name="O'Malley M.A."/>
        </authorList>
    </citation>
    <scope>NUCLEOTIDE SEQUENCE [LARGE SCALE GENOMIC DNA]</scope>
    <source>
        <strain evidence="16">finn</strain>
    </source>
</reference>
<evidence type="ECO:0000256" key="11">
    <source>
        <dbReference type="ARBA" id="ARBA00023209"/>
    </source>
</evidence>
<dbReference type="STRING" id="1754191.A0A1Y1UYV5"/>
<dbReference type="PANTHER" id="PTHR15458">
    <property type="entry name" value="PHOSPHATIDYLETHANOLAMINE N-METHYLTRANSFERASE"/>
    <property type="match status" value="1"/>
</dbReference>
<comment type="catalytic activity">
    <reaction evidence="13">
        <text>a 1,2-diacyl-sn-glycero-3-phospho-N-methylethanolamine + S-adenosyl-L-methionine = a 1,2-diacyl-sn-glycero-3-phospho-N,N-dimethylethanolamine + S-adenosyl-L-homocysteine + H(+)</text>
        <dbReference type="Rhea" id="RHEA:32735"/>
        <dbReference type="ChEBI" id="CHEBI:15378"/>
        <dbReference type="ChEBI" id="CHEBI:57856"/>
        <dbReference type="ChEBI" id="CHEBI:59789"/>
        <dbReference type="ChEBI" id="CHEBI:64572"/>
        <dbReference type="ChEBI" id="CHEBI:64573"/>
        <dbReference type="EC" id="2.1.1.71"/>
    </reaction>
</comment>
<dbReference type="InterPro" id="IPR007318">
    <property type="entry name" value="Phopholipid_MeTrfase"/>
</dbReference>
<comment type="caution">
    <text evidence="15">The sequence shown here is derived from an EMBL/GenBank/DDBJ whole genome shotgun (WGS) entry which is preliminary data.</text>
</comment>
<comment type="similarity">
    <text evidence="13">Belongs to the class VI-like SAM-binding methyltransferase superfamily. PEMT/PEM2 methyltransferase family.</text>
</comment>
<keyword evidence="16" id="KW-1185">Reference proteome</keyword>
<feature type="transmembrane region" description="Helical" evidence="14">
    <location>
        <begin position="92"/>
        <end position="114"/>
    </location>
</feature>
<feature type="intramembrane region" description="Helical" evidence="13">
    <location>
        <begin position="15"/>
        <end position="35"/>
    </location>
</feature>
<evidence type="ECO:0000256" key="6">
    <source>
        <dbReference type="ARBA" id="ARBA00022692"/>
    </source>
</evidence>
<keyword evidence="11 13" id="KW-0594">Phospholipid biosynthesis</keyword>
<evidence type="ECO:0000256" key="7">
    <source>
        <dbReference type="ARBA" id="ARBA00022824"/>
    </source>
</evidence>
<keyword evidence="10 13" id="KW-0472">Membrane</keyword>
<evidence type="ECO:0000256" key="5">
    <source>
        <dbReference type="ARBA" id="ARBA00022691"/>
    </source>
</evidence>